<keyword evidence="2" id="KW-1185">Reference proteome</keyword>
<reference evidence="1" key="1">
    <citation type="submission" date="2020-06" db="EMBL/GenBank/DDBJ databases">
        <title>WGS assembly of Ceratodon purpureus strain R40.</title>
        <authorList>
            <person name="Carey S.B."/>
            <person name="Jenkins J."/>
            <person name="Shu S."/>
            <person name="Lovell J.T."/>
            <person name="Sreedasyam A."/>
            <person name="Maumus F."/>
            <person name="Tiley G.P."/>
            <person name="Fernandez-Pozo N."/>
            <person name="Barry K."/>
            <person name="Chen C."/>
            <person name="Wang M."/>
            <person name="Lipzen A."/>
            <person name="Daum C."/>
            <person name="Saski C.A."/>
            <person name="Payton A.C."/>
            <person name="Mcbreen J.C."/>
            <person name="Conrad R.E."/>
            <person name="Kollar L.M."/>
            <person name="Olsson S."/>
            <person name="Huttunen S."/>
            <person name="Landis J.B."/>
            <person name="Wickett N.J."/>
            <person name="Johnson M.G."/>
            <person name="Rensing S.A."/>
            <person name="Grimwood J."/>
            <person name="Schmutz J."/>
            <person name="Mcdaniel S.F."/>
        </authorList>
    </citation>
    <scope>NUCLEOTIDE SEQUENCE</scope>
    <source>
        <strain evidence="1">R40</strain>
    </source>
</reference>
<dbReference type="AlphaFoldDB" id="A0A8T0HSX0"/>
<protein>
    <submittedName>
        <fullName evidence="1">Uncharacterized protein</fullName>
    </submittedName>
</protein>
<organism evidence="1 2">
    <name type="scientific">Ceratodon purpureus</name>
    <name type="common">Fire moss</name>
    <name type="synonym">Dicranum purpureum</name>
    <dbReference type="NCBI Taxonomy" id="3225"/>
    <lineage>
        <taxon>Eukaryota</taxon>
        <taxon>Viridiplantae</taxon>
        <taxon>Streptophyta</taxon>
        <taxon>Embryophyta</taxon>
        <taxon>Bryophyta</taxon>
        <taxon>Bryophytina</taxon>
        <taxon>Bryopsida</taxon>
        <taxon>Dicranidae</taxon>
        <taxon>Pseudoditrichales</taxon>
        <taxon>Ditrichaceae</taxon>
        <taxon>Ceratodon</taxon>
    </lineage>
</organism>
<proteinExistence type="predicted"/>
<name>A0A8T0HSX0_CERPU</name>
<comment type="caution">
    <text evidence="1">The sequence shown here is derived from an EMBL/GenBank/DDBJ whole genome shotgun (WGS) entry which is preliminary data.</text>
</comment>
<sequence length="447" mass="50949">MGDLQAPMEWLRRLNSTGELAGKVSGAWGALQFDPELADSLPLPVVAAIDRCKNAFAYKDKGAITREIHLFYLHHDDVLAFLDRQRNFEGLVDQVHKNRAAFVAERLSGYDIKIRIEEEDEEWVWSPLFREFKCEPQPRCLSRPYEHSEDEFEGLVKWIEMEGGRIGEKNEPPHMARALKLFAKSELGSRMPMLCPVLGLTQETMRDRGNQILIAMEELIRVGKIYFPTMDIESVSFETFRLVLDDCIDRRGEVAQYHCWGRDTFVRACLDMLALDKKSLLRDMWVTREGVDFEAVSNAFRTVLLYRENLDLGYIFGSLEATGIWPAAGHGLFRAAKELLQDSLHHLHGKLQVWNVTDDLEDLDEWKASQVLCTIDQLRIFGQAHVPAPSIEHEESSRSDRSDPWDFSLSPRELLKKQGVDVPNPVEAPGLEVEAASCDPVVELPSV</sequence>
<dbReference type="EMBL" id="CM026426">
    <property type="protein sequence ID" value="KAG0573643.1"/>
    <property type="molecule type" value="Genomic_DNA"/>
</dbReference>
<evidence type="ECO:0000313" key="2">
    <source>
        <dbReference type="Proteomes" id="UP000822688"/>
    </source>
</evidence>
<accession>A0A8T0HSX0</accession>
<gene>
    <name evidence="1" type="ORF">KC19_VG196300</name>
</gene>
<dbReference type="Proteomes" id="UP000822688">
    <property type="component" value="Chromosome V"/>
</dbReference>
<evidence type="ECO:0000313" key="1">
    <source>
        <dbReference type="EMBL" id="KAG0573643.1"/>
    </source>
</evidence>